<comment type="caution">
    <text evidence="1">The sequence shown here is derived from an EMBL/GenBank/DDBJ whole genome shotgun (WGS) entry which is preliminary data.</text>
</comment>
<evidence type="ECO:0000313" key="1">
    <source>
        <dbReference type="EMBL" id="KAJ9578037.1"/>
    </source>
</evidence>
<evidence type="ECO:0000313" key="2">
    <source>
        <dbReference type="Proteomes" id="UP001233999"/>
    </source>
</evidence>
<dbReference type="EMBL" id="JASPKZ010009075">
    <property type="protein sequence ID" value="KAJ9578037.1"/>
    <property type="molecule type" value="Genomic_DNA"/>
</dbReference>
<reference evidence="1" key="2">
    <citation type="submission" date="2023-05" db="EMBL/GenBank/DDBJ databases">
        <authorList>
            <person name="Fouks B."/>
        </authorList>
    </citation>
    <scope>NUCLEOTIDE SEQUENCE</scope>
    <source>
        <strain evidence="1">Stay&amp;Tobe</strain>
        <tissue evidence="1">Testes</tissue>
    </source>
</reference>
<feature type="non-terminal residue" evidence="1">
    <location>
        <position position="1"/>
    </location>
</feature>
<sequence length="77" mass="8938">MVVVAEHPMKCFKGNFTFIISQTPSVEIFPITHLPNCYHMAVRKMALMTKFFNSWSLTEDEGKMTLDMGVMKTRNFM</sequence>
<dbReference type="Proteomes" id="UP001233999">
    <property type="component" value="Unassembled WGS sequence"/>
</dbReference>
<protein>
    <submittedName>
        <fullName evidence="1">Uncharacterized protein</fullName>
    </submittedName>
</protein>
<proteinExistence type="predicted"/>
<reference evidence="1" key="1">
    <citation type="journal article" date="2023" name="IScience">
        <title>Live-bearing cockroach genome reveals convergent evolutionary mechanisms linked to viviparity in insects and beyond.</title>
        <authorList>
            <person name="Fouks B."/>
            <person name="Harrison M.C."/>
            <person name="Mikhailova A.A."/>
            <person name="Marchal E."/>
            <person name="English S."/>
            <person name="Carruthers M."/>
            <person name="Jennings E.C."/>
            <person name="Chiamaka E.L."/>
            <person name="Frigard R.A."/>
            <person name="Pippel M."/>
            <person name="Attardo G.M."/>
            <person name="Benoit J.B."/>
            <person name="Bornberg-Bauer E."/>
            <person name="Tobe S.S."/>
        </authorList>
    </citation>
    <scope>NUCLEOTIDE SEQUENCE</scope>
    <source>
        <strain evidence="1">Stay&amp;Tobe</strain>
    </source>
</reference>
<dbReference type="AlphaFoldDB" id="A0AAD8E668"/>
<gene>
    <name evidence="1" type="ORF">L9F63_025102</name>
</gene>
<feature type="non-terminal residue" evidence="1">
    <location>
        <position position="77"/>
    </location>
</feature>
<accession>A0AAD8E668</accession>
<organism evidence="1 2">
    <name type="scientific">Diploptera punctata</name>
    <name type="common">Pacific beetle cockroach</name>
    <dbReference type="NCBI Taxonomy" id="6984"/>
    <lineage>
        <taxon>Eukaryota</taxon>
        <taxon>Metazoa</taxon>
        <taxon>Ecdysozoa</taxon>
        <taxon>Arthropoda</taxon>
        <taxon>Hexapoda</taxon>
        <taxon>Insecta</taxon>
        <taxon>Pterygota</taxon>
        <taxon>Neoptera</taxon>
        <taxon>Polyneoptera</taxon>
        <taxon>Dictyoptera</taxon>
        <taxon>Blattodea</taxon>
        <taxon>Blaberoidea</taxon>
        <taxon>Blaberidae</taxon>
        <taxon>Diplopterinae</taxon>
        <taxon>Diploptera</taxon>
    </lineage>
</organism>
<keyword evidence="2" id="KW-1185">Reference proteome</keyword>
<name>A0AAD8E668_DIPPU</name>